<dbReference type="CDD" id="cd05827">
    <property type="entry name" value="Sortase_C"/>
    <property type="match status" value="1"/>
</dbReference>
<dbReference type="InterPro" id="IPR042002">
    <property type="entry name" value="Sortase_C"/>
</dbReference>
<protein>
    <submittedName>
        <fullName evidence="4">Sortase A</fullName>
        <ecNumber evidence="4">3.4.22.70</ecNumber>
    </submittedName>
</protein>
<evidence type="ECO:0000313" key="5">
    <source>
        <dbReference type="Proteomes" id="UP001235966"/>
    </source>
</evidence>
<keyword evidence="5" id="KW-1185">Reference proteome</keyword>
<dbReference type="GO" id="GO:0016787">
    <property type="term" value="F:hydrolase activity"/>
    <property type="evidence" value="ECO:0007669"/>
    <property type="project" value="UniProtKB-KW"/>
</dbReference>
<dbReference type="RefSeq" id="WP_278057832.1">
    <property type="nucleotide sequence ID" value="NZ_CP121247.1"/>
</dbReference>
<keyword evidence="3" id="KW-0472">Membrane</keyword>
<dbReference type="Proteomes" id="UP001235966">
    <property type="component" value="Unassembled WGS sequence"/>
</dbReference>
<proteinExistence type="predicted"/>
<gene>
    <name evidence="4" type="ORF">J2S49_000531</name>
</gene>
<organism evidence="4 5">
    <name type="scientific">Arcanobacterium wilhelmae</name>
    <dbReference type="NCBI Taxonomy" id="1803177"/>
    <lineage>
        <taxon>Bacteria</taxon>
        <taxon>Bacillati</taxon>
        <taxon>Actinomycetota</taxon>
        <taxon>Actinomycetes</taxon>
        <taxon>Actinomycetales</taxon>
        <taxon>Actinomycetaceae</taxon>
        <taxon>Arcanobacterium</taxon>
    </lineage>
</organism>
<comment type="caution">
    <text evidence="4">The sequence shown here is derived from an EMBL/GenBank/DDBJ whole genome shotgun (WGS) entry which is preliminary data.</text>
</comment>
<feature type="compositionally biased region" description="Low complexity" evidence="2">
    <location>
        <begin position="305"/>
        <end position="316"/>
    </location>
</feature>
<dbReference type="SUPFAM" id="SSF63817">
    <property type="entry name" value="Sortase"/>
    <property type="match status" value="1"/>
</dbReference>
<dbReference type="Pfam" id="PF04203">
    <property type="entry name" value="Sortase"/>
    <property type="match status" value="1"/>
</dbReference>
<feature type="transmembrane region" description="Helical" evidence="3">
    <location>
        <begin position="24"/>
        <end position="43"/>
    </location>
</feature>
<sequence length="340" mass="37162">MSLTEISARKSEVKTEKPKKKSSMLVPALVILLGIAILLYPIVSTQWNNYQQQQAAAEYAKFVKKADTKALEKSLEEAHRYNAERTVGPILDPWTERLADDNEPYKEYLAQLNVTGVMARLVIPSIKADLPVFHGTRPDTLEKGIGHLFGTDLPVGGPSTHSVLTGHTGLQTATLFDNLDKMKKGDSIYIDVAGEKLRYVVSGTEVVLPDEAENLYKVEGRDLLTLITCTPYGVNSHRLLVHAERAPMDDAGKAALEDGVGTTIQWWMWAFGGVALLAVLALVFFMMKSRRRNKDDQADVTSPNAAELPQAEAQPATDVVETGDDTSPTDVADSAPTSDN</sequence>
<dbReference type="Gene3D" id="2.40.260.10">
    <property type="entry name" value="Sortase"/>
    <property type="match status" value="1"/>
</dbReference>
<feature type="compositionally biased region" description="Polar residues" evidence="2">
    <location>
        <begin position="325"/>
        <end position="340"/>
    </location>
</feature>
<evidence type="ECO:0000256" key="1">
    <source>
        <dbReference type="ARBA" id="ARBA00022801"/>
    </source>
</evidence>
<dbReference type="NCBIfam" id="TIGR01076">
    <property type="entry name" value="sortase_fam"/>
    <property type="match status" value="1"/>
</dbReference>
<feature type="transmembrane region" description="Helical" evidence="3">
    <location>
        <begin position="266"/>
        <end position="287"/>
    </location>
</feature>
<evidence type="ECO:0000313" key="4">
    <source>
        <dbReference type="EMBL" id="MDP9800455.1"/>
    </source>
</evidence>
<accession>A0ABT9N9T1</accession>
<keyword evidence="3" id="KW-0812">Transmembrane</keyword>
<name>A0ABT9N9T1_9ACTO</name>
<evidence type="ECO:0000256" key="2">
    <source>
        <dbReference type="SAM" id="MobiDB-lite"/>
    </source>
</evidence>
<dbReference type="EMBL" id="JAUSQW010000001">
    <property type="protein sequence ID" value="MDP9800455.1"/>
    <property type="molecule type" value="Genomic_DNA"/>
</dbReference>
<dbReference type="EC" id="3.4.22.70" evidence="4"/>
<evidence type="ECO:0000256" key="3">
    <source>
        <dbReference type="SAM" id="Phobius"/>
    </source>
</evidence>
<keyword evidence="1 4" id="KW-0378">Hydrolase</keyword>
<dbReference type="InterPro" id="IPR005754">
    <property type="entry name" value="Sortase"/>
</dbReference>
<keyword evidence="3" id="KW-1133">Transmembrane helix</keyword>
<dbReference type="InterPro" id="IPR023365">
    <property type="entry name" value="Sortase_dom-sf"/>
</dbReference>
<feature type="region of interest" description="Disordered" evidence="2">
    <location>
        <begin position="295"/>
        <end position="340"/>
    </location>
</feature>
<dbReference type="NCBIfam" id="NF033745">
    <property type="entry name" value="class_C_sortase"/>
    <property type="match status" value="1"/>
</dbReference>
<reference evidence="4 5" key="1">
    <citation type="submission" date="2023-07" db="EMBL/GenBank/DDBJ databases">
        <title>Sequencing the genomes of 1000 actinobacteria strains.</title>
        <authorList>
            <person name="Klenk H.-P."/>
        </authorList>
    </citation>
    <scope>NUCLEOTIDE SEQUENCE [LARGE SCALE GENOMIC DNA]</scope>
    <source>
        <strain evidence="4 5">DSM 102162</strain>
    </source>
</reference>